<keyword evidence="2" id="KW-1185">Reference proteome</keyword>
<gene>
    <name evidence="1" type="ORF">J2W84_000665</name>
</gene>
<evidence type="ECO:0000313" key="2">
    <source>
        <dbReference type="Proteomes" id="UP001264980"/>
    </source>
</evidence>
<reference evidence="1 2" key="1">
    <citation type="submission" date="2023-07" db="EMBL/GenBank/DDBJ databases">
        <title>Sorghum-associated microbial communities from plants grown in Nebraska, USA.</title>
        <authorList>
            <person name="Schachtman D."/>
        </authorList>
    </citation>
    <scope>NUCLEOTIDE SEQUENCE [LARGE SCALE GENOMIC DNA]</scope>
    <source>
        <strain evidence="1 2">BE57</strain>
    </source>
</reference>
<dbReference type="EMBL" id="JAVDTI010000001">
    <property type="protein sequence ID" value="MDR6803628.1"/>
    <property type="molecule type" value="Genomic_DNA"/>
</dbReference>
<protein>
    <submittedName>
        <fullName evidence="1">Uncharacterized protein</fullName>
    </submittedName>
</protein>
<evidence type="ECO:0000313" key="1">
    <source>
        <dbReference type="EMBL" id="MDR6803628.1"/>
    </source>
</evidence>
<organism evidence="1 2">
    <name type="scientific">Dyadobacter fermentans</name>
    <dbReference type="NCBI Taxonomy" id="94254"/>
    <lineage>
        <taxon>Bacteria</taxon>
        <taxon>Pseudomonadati</taxon>
        <taxon>Bacteroidota</taxon>
        <taxon>Cytophagia</taxon>
        <taxon>Cytophagales</taxon>
        <taxon>Spirosomataceae</taxon>
        <taxon>Dyadobacter</taxon>
    </lineage>
</organism>
<sequence length="30" mass="3376">MENGMIVGGKRTAPEMLILNMKFGKRPMKP</sequence>
<dbReference type="Proteomes" id="UP001264980">
    <property type="component" value="Unassembled WGS sequence"/>
</dbReference>
<name>A0ABU1QR56_9BACT</name>
<proteinExistence type="predicted"/>
<comment type="caution">
    <text evidence="1">The sequence shown here is derived from an EMBL/GenBank/DDBJ whole genome shotgun (WGS) entry which is preliminary data.</text>
</comment>
<accession>A0ABU1QR56</accession>